<keyword evidence="2" id="KW-0285">Flavoprotein</keyword>
<feature type="domain" description="FAD-binding PCMH-type" evidence="5">
    <location>
        <begin position="65"/>
        <end position="237"/>
    </location>
</feature>
<dbReference type="AlphaFoldDB" id="A0A364KLW9"/>
<dbReference type="EMBL" id="MIKG01000001">
    <property type="protein sequence ID" value="RAO64546.1"/>
    <property type="molecule type" value="Genomic_DNA"/>
</dbReference>
<reference evidence="6 7" key="1">
    <citation type="journal article" date="2017" name="Biotechnol. Biofuels">
        <title>Differential beta-glucosidase expression as a function of carbon source availability in Talaromyces amestolkiae: a genomic and proteomic approach.</title>
        <authorList>
            <person name="de Eugenio L.I."/>
            <person name="Mendez-Liter J.A."/>
            <person name="Nieto-Dominguez M."/>
            <person name="Alonso L."/>
            <person name="Gil-Munoz J."/>
            <person name="Barriuso J."/>
            <person name="Prieto A."/>
            <person name="Martinez M.J."/>
        </authorList>
    </citation>
    <scope>NUCLEOTIDE SEQUENCE [LARGE SCALE GENOMIC DNA]</scope>
    <source>
        <strain evidence="6 7">CIB</strain>
    </source>
</reference>
<dbReference type="InterPro" id="IPR016166">
    <property type="entry name" value="FAD-bd_PCMH"/>
</dbReference>
<dbReference type="PANTHER" id="PTHR42973:SF22">
    <property type="entry name" value="FAD-BINDING PCMH-TYPE DOMAIN-CONTAINING PROTEIN-RELATED"/>
    <property type="match status" value="1"/>
</dbReference>
<dbReference type="OrthoDB" id="2151789at2759"/>
<evidence type="ECO:0000256" key="3">
    <source>
        <dbReference type="ARBA" id="ARBA00022827"/>
    </source>
</evidence>
<evidence type="ECO:0000256" key="4">
    <source>
        <dbReference type="ARBA" id="ARBA00023002"/>
    </source>
</evidence>
<dbReference type="GO" id="GO:0071949">
    <property type="term" value="F:FAD binding"/>
    <property type="evidence" value="ECO:0007669"/>
    <property type="project" value="InterPro"/>
</dbReference>
<dbReference type="PANTHER" id="PTHR42973">
    <property type="entry name" value="BINDING OXIDOREDUCTASE, PUTATIVE (AFU_ORTHOLOGUE AFUA_1G17690)-RELATED"/>
    <property type="match status" value="1"/>
</dbReference>
<accession>A0A364KLW9</accession>
<dbReference type="GeneID" id="63789775"/>
<keyword evidence="4" id="KW-0560">Oxidoreductase</keyword>
<evidence type="ECO:0000259" key="5">
    <source>
        <dbReference type="PROSITE" id="PS51387"/>
    </source>
</evidence>
<dbReference type="STRING" id="1196081.A0A364KLW9"/>
<dbReference type="Proteomes" id="UP000249363">
    <property type="component" value="Unassembled WGS sequence"/>
</dbReference>
<evidence type="ECO:0000313" key="6">
    <source>
        <dbReference type="EMBL" id="RAO64546.1"/>
    </source>
</evidence>
<dbReference type="Pfam" id="PF01565">
    <property type="entry name" value="FAD_binding_4"/>
    <property type="match status" value="1"/>
</dbReference>
<dbReference type="InterPro" id="IPR050416">
    <property type="entry name" value="FAD-linked_Oxidoreductase"/>
</dbReference>
<dbReference type="Gene3D" id="3.30.465.10">
    <property type="match status" value="1"/>
</dbReference>
<dbReference type="PROSITE" id="PS51387">
    <property type="entry name" value="FAD_PCMH"/>
    <property type="match status" value="1"/>
</dbReference>
<sequence>MATRSTPSYYIGLAVIFAYGVRAYTPGPTACANLTSILGTSIVNSNTLSPAYIESRTDYWNTLQDVYEPSCIIYPSSAQDVSVTLQAVRAAGSRFAVKAGGHNPNTFFSSVDAGVLIDLGSMTGMSYDPDTTLATYEPGSLFGDLYDYYVQYNRTVVGARLAGVGTGLALGGGLSYLSPQYGMACDSFRELEIVLPSGDIVTASNTSEYSDLFFASRGGGGNAYGVVTKYTVQSRPIGELYAGNIIYLFEQVDAVASAIENFIQYNEDPKASIIGTYEILGTPDLELDLDQAVIMFLVYDGTDPGDAFSNFTSIPYLLNLMGNKTYPEVANMPIPLSTELSRGENIFRVGVHRIGDGGYAAALDAWRTWAEDNKGSYVLTSLDFQPIPLSLTEASKSQGGNAMQMPDGPWFWVNYLISSSPLLTSSEYDAVQASFRDMVANVSNAEGLPLFINDANKDQNPLTTFSTYSTLQQIKQKYDPDDFFSNYTGGWSFD</sequence>
<name>A0A364KLW9_TALAM</name>
<proteinExistence type="inferred from homology"/>
<protein>
    <recommendedName>
        <fullName evidence="5">FAD-binding PCMH-type domain-containing protein</fullName>
    </recommendedName>
</protein>
<organism evidence="6 7">
    <name type="scientific">Talaromyces amestolkiae</name>
    <dbReference type="NCBI Taxonomy" id="1196081"/>
    <lineage>
        <taxon>Eukaryota</taxon>
        <taxon>Fungi</taxon>
        <taxon>Dikarya</taxon>
        <taxon>Ascomycota</taxon>
        <taxon>Pezizomycotina</taxon>
        <taxon>Eurotiomycetes</taxon>
        <taxon>Eurotiomycetidae</taxon>
        <taxon>Eurotiales</taxon>
        <taxon>Trichocomaceae</taxon>
        <taxon>Talaromyces</taxon>
        <taxon>Talaromyces sect. Talaromyces</taxon>
    </lineage>
</organism>
<evidence type="ECO:0000256" key="1">
    <source>
        <dbReference type="ARBA" id="ARBA00005466"/>
    </source>
</evidence>
<evidence type="ECO:0000313" key="7">
    <source>
        <dbReference type="Proteomes" id="UP000249363"/>
    </source>
</evidence>
<evidence type="ECO:0000256" key="2">
    <source>
        <dbReference type="ARBA" id="ARBA00022630"/>
    </source>
</evidence>
<dbReference type="InterPro" id="IPR006094">
    <property type="entry name" value="Oxid_FAD_bind_N"/>
</dbReference>
<dbReference type="SUPFAM" id="SSF56176">
    <property type="entry name" value="FAD-binding/transporter-associated domain-like"/>
    <property type="match status" value="1"/>
</dbReference>
<dbReference type="InterPro" id="IPR036318">
    <property type="entry name" value="FAD-bd_PCMH-like_sf"/>
</dbReference>
<comment type="caution">
    <text evidence="6">The sequence shown here is derived from an EMBL/GenBank/DDBJ whole genome shotgun (WGS) entry which is preliminary data.</text>
</comment>
<dbReference type="GO" id="GO:0016491">
    <property type="term" value="F:oxidoreductase activity"/>
    <property type="evidence" value="ECO:0007669"/>
    <property type="project" value="UniProtKB-KW"/>
</dbReference>
<comment type="similarity">
    <text evidence="1">Belongs to the oxygen-dependent FAD-linked oxidoreductase family.</text>
</comment>
<dbReference type="InterPro" id="IPR016169">
    <property type="entry name" value="FAD-bd_PCMH_sub2"/>
</dbReference>
<keyword evidence="7" id="KW-1185">Reference proteome</keyword>
<keyword evidence="3" id="KW-0274">FAD</keyword>
<gene>
    <name evidence="6" type="ORF">BHQ10_000558</name>
</gene>
<dbReference type="RefSeq" id="XP_040729063.1">
    <property type="nucleotide sequence ID" value="XM_040878071.1"/>
</dbReference>